<proteinExistence type="predicted"/>
<organism evidence="1 2">
    <name type="scientific">Burkholderia anthinoferrum</name>
    <dbReference type="NCBI Taxonomy" id="3090833"/>
    <lineage>
        <taxon>Bacteria</taxon>
        <taxon>Pseudomonadati</taxon>
        <taxon>Pseudomonadota</taxon>
        <taxon>Betaproteobacteria</taxon>
        <taxon>Burkholderiales</taxon>
        <taxon>Burkholderiaceae</taxon>
        <taxon>Burkholderia</taxon>
    </lineage>
</organism>
<dbReference type="EMBL" id="JAWRLE010000026">
    <property type="protein sequence ID" value="MEB2580719.1"/>
    <property type="molecule type" value="Genomic_DNA"/>
</dbReference>
<dbReference type="Proteomes" id="UP001304467">
    <property type="component" value="Unassembled WGS sequence"/>
</dbReference>
<evidence type="ECO:0008006" key="3">
    <source>
        <dbReference type="Google" id="ProtNLM"/>
    </source>
</evidence>
<gene>
    <name evidence="1" type="ORF">SB593_17350</name>
</gene>
<evidence type="ECO:0000313" key="2">
    <source>
        <dbReference type="Proteomes" id="UP001304467"/>
    </source>
</evidence>
<protein>
    <recommendedName>
        <fullName evidence="3">Tle cognate immunity protein 4 C-terminal domain-containing protein</fullName>
    </recommendedName>
</protein>
<sequence>MIDDESKELRQRFQRDVDDIVASLISFVGLKHSKDVPHLSEGLYRWLDFRMRYIDPVPRRIVASNRFPMRLSGATETGLRAIEKRMLGGRDLNPFQGKRLIGLHDTSATKRQMRTDLLWADWGIHHLHLTDAPVSEGASLASRDYFTERGDYLLYVMFVDDAACIIDVRTHSEELPFCQQSLIETVVRSWPGLLRPLSGTLARSNPYTAQEIDMGRRGGVSGFVVVDGVAYYPPGMGVTTASTATRVTLARDALRKDVDHLVQIVSHPDGQFQTSYRSGKTGRAFSLAVTERGLAVYEASADTAWVLGGAVEPVAGPYTRLTHRLTPAWLLSAMKRAGAWSGGGQSVSETRV</sequence>
<comment type="caution">
    <text evidence="1">The sequence shown here is derived from an EMBL/GenBank/DDBJ whole genome shotgun (WGS) entry which is preliminary data.</text>
</comment>
<accession>A0ABU5WP68</accession>
<name>A0ABU5WP68_9BURK</name>
<keyword evidence="2" id="KW-1185">Reference proteome</keyword>
<dbReference type="RefSeq" id="WP_143328696.1">
    <property type="nucleotide sequence ID" value="NZ_JAWRKY010000011.1"/>
</dbReference>
<reference evidence="1 2" key="1">
    <citation type="journal article" date="2023" name="Front. Microbiol.">
        <title>Genomic analyses of Burkholderia respiratory isolates indicates two evolutionarily distinct B. anthina clades.</title>
        <authorList>
            <person name="Pham A."/>
            <person name="Volmer J.G."/>
            <person name="Chambers D.C."/>
            <person name="Smith D.J."/>
            <person name="Reid D.W."/>
            <person name="Burr L."/>
            <person name="Wells T.J."/>
        </authorList>
    </citation>
    <scope>NUCLEOTIDE SEQUENCE [LARGE SCALE GENOMIC DNA]</scope>
    <source>
        <strain evidence="1 2">BCCIQ07A</strain>
    </source>
</reference>
<evidence type="ECO:0000313" key="1">
    <source>
        <dbReference type="EMBL" id="MEB2580719.1"/>
    </source>
</evidence>